<sequence length="82" mass="8933">MDEPTSTRVIRCTEENVKEFRQVVKAWPELHDLVKGLQEQNLFPGLRAMQITLTGSAEHVGKGLAALLPENAPVAAQSTHAG</sequence>
<proteinExistence type="predicted"/>
<dbReference type="RefSeq" id="WP_105729727.1">
    <property type="nucleotide sequence ID" value="NZ_PVLR01000024.1"/>
</dbReference>
<protein>
    <submittedName>
        <fullName evidence="1">Uncharacterized protein</fullName>
    </submittedName>
</protein>
<gene>
    <name evidence="1" type="ORF">C6P61_09715</name>
</gene>
<evidence type="ECO:0000313" key="1">
    <source>
        <dbReference type="EMBL" id="PRD68767.1"/>
    </source>
</evidence>
<dbReference type="Proteomes" id="UP000238326">
    <property type="component" value="Unassembled WGS sequence"/>
</dbReference>
<dbReference type="AlphaFoldDB" id="A0A2S9KEA0"/>
<comment type="caution">
    <text evidence="1">The sequence shown here is derived from an EMBL/GenBank/DDBJ whole genome shotgun (WGS) entry which is preliminary data.</text>
</comment>
<name>A0A2S9KEA0_9BURK</name>
<evidence type="ECO:0000313" key="2">
    <source>
        <dbReference type="Proteomes" id="UP000238326"/>
    </source>
</evidence>
<dbReference type="OrthoDB" id="9946838at2"/>
<organism evidence="1 2">
    <name type="scientific">Malikia spinosa</name>
    <dbReference type="NCBI Taxonomy" id="86180"/>
    <lineage>
        <taxon>Bacteria</taxon>
        <taxon>Pseudomonadati</taxon>
        <taxon>Pseudomonadota</taxon>
        <taxon>Betaproteobacteria</taxon>
        <taxon>Burkholderiales</taxon>
        <taxon>Comamonadaceae</taxon>
        <taxon>Malikia</taxon>
    </lineage>
</organism>
<keyword evidence="2" id="KW-1185">Reference proteome</keyword>
<reference evidence="1 2" key="1">
    <citation type="submission" date="2018-03" db="EMBL/GenBank/DDBJ databases">
        <title>Comparative genomics illustrates the genes involved in a hyperalkaliphilic mechanisms of Serpentinomonas isolated from highly-alkaline calcium-rich serpentinized springs.</title>
        <authorList>
            <person name="Suzuki S."/>
            <person name="Ishii S."/>
            <person name="Walworth N."/>
            <person name="Bird L."/>
            <person name="Kuenen J.G."/>
            <person name="Nealson K.H."/>
        </authorList>
    </citation>
    <scope>NUCLEOTIDE SEQUENCE [LARGE SCALE GENOMIC DNA]</scope>
    <source>
        <strain evidence="1 2">83</strain>
    </source>
</reference>
<dbReference type="EMBL" id="PVLR01000024">
    <property type="protein sequence ID" value="PRD68767.1"/>
    <property type="molecule type" value="Genomic_DNA"/>
</dbReference>
<accession>A0A2S9KEA0</accession>